<keyword evidence="3" id="KW-1185">Reference proteome</keyword>
<dbReference type="AlphaFoldDB" id="A0AAW9MQ28"/>
<evidence type="ECO:0000259" key="1">
    <source>
        <dbReference type="Pfam" id="PF04071"/>
    </source>
</evidence>
<dbReference type="EMBL" id="JAYKOT010000003">
    <property type="protein sequence ID" value="MEB3429171.1"/>
    <property type="molecule type" value="Genomic_DNA"/>
</dbReference>
<evidence type="ECO:0000313" key="2">
    <source>
        <dbReference type="EMBL" id="MEB3429171.1"/>
    </source>
</evidence>
<reference evidence="2 3" key="1">
    <citation type="submission" date="2024-01" db="EMBL/GenBank/DDBJ databases">
        <title>Complete genome sequence of Citroniella saccharovorans strain M6.X9, isolated from human fecal sample.</title>
        <authorList>
            <person name="Cheng G."/>
            <person name="Westerholm M."/>
            <person name="Schnurer A."/>
        </authorList>
    </citation>
    <scope>NUCLEOTIDE SEQUENCE [LARGE SCALE GENOMIC DNA]</scope>
    <source>
        <strain evidence="2 3">DSM 29873</strain>
    </source>
</reference>
<feature type="domain" description="Cysteine-rich small" evidence="1">
    <location>
        <begin position="5"/>
        <end position="78"/>
    </location>
</feature>
<comment type="caution">
    <text evidence="2">The sequence shown here is derived from an EMBL/GenBank/DDBJ whole genome shotgun (WGS) entry which is preliminary data.</text>
</comment>
<organism evidence="2 3">
    <name type="scientific">Citroniella saccharovorans</name>
    <dbReference type="NCBI Taxonomy" id="2053367"/>
    <lineage>
        <taxon>Bacteria</taxon>
        <taxon>Bacillati</taxon>
        <taxon>Bacillota</taxon>
        <taxon>Tissierellia</taxon>
        <taxon>Tissierellales</taxon>
        <taxon>Peptoniphilaceae</taxon>
        <taxon>Citroniella</taxon>
    </lineage>
</organism>
<dbReference type="InterPro" id="IPR007212">
    <property type="entry name" value="Zf-like"/>
</dbReference>
<dbReference type="RefSeq" id="WP_324619363.1">
    <property type="nucleotide sequence ID" value="NZ_JAYKOT010000003.1"/>
</dbReference>
<protein>
    <submittedName>
        <fullName evidence="2">Cysteine-rich small domain-containing protein</fullName>
    </submittedName>
</protein>
<sequence length="101" mass="12145">MKNSYRFYCNKDCQYFPCHEVKNEDDFNCMFCYCPLYLLDDCKGNYTYHSGIKDCSKCLIPHSKGGYDHINNLLREEVFTKAVERNIREMEEKDRKSKEDK</sequence>
<accession>A0AAW9MQ28</accession>
<proteinExistence type="predicted"/>
<evidence type="ECO:0000313" key="3">
    <source>
        <dbReference type="Proteomes" id="UP001357733"/>
    </source>
</evidence>
<gene>
    <name evidence="2" type="ORF">VLK81_03890</name>
</gene>
<dbReference type="Proteomes" id="UP001357733">
    <property type="component" value="Unassembled WGS sequence"/>
</dbReference>
<name>A0AAW9MQ28_9FIRM</name>
<dbReference type="Pfam" id="PF04071">
    <property type="entry name" value="zf-like"/>
    <property type="match status" value="1"/>
</dbReference>